<dbReference type="InterPro" id="IPR028889">
    <property type="entry name" value="USP"/>
</dbReference>
<feature type="compositionally biased region" description="Polar residues" evidence="1">
    <location>
        <begin position="113"/>
        <end position="162"/>
    </location>
</feature>
<feature type="domain" description="USP" evidence="2">
    <location>
        <begin position="1"/>
        <end position="104"/>
    </location>
</feature>
<feature type="compositionally biased region" description="Polar residues" evidence="1">
    <location>
        <begin position="211"/>
        <end position="246"/>
    </location>
</feature>
<evidence type="ECO:0000256" key="1">
    <source>
        <dbReference type="SAM" id="MobiDB-lite"/>
    </source>
</evidence>
<dbReference type="PANTHER" id="PTHR24006">
    <property type="entry name" value="UBIQUITIN CARBOXYL-TERMINAL HYDROLASE"/>
    <property type="match status" value="1"/>
</dbReference>
<protein>
    <submittedName>
        <fullName evidence="4">Ubiquitin carboxyl-terminal hydrolase 42-like</fullName>
    </submittedName>
</protein>
<dbReference type="Pfam" id="PF00443">
    <property type="entry name" value="UCH"/>
    <property type="match status" value="1"/>
</dbReference>
<accession>A0A8J1LBE4</accession>
<dbReference type="KEGG" id="xla:121395767"/>
<dbReference type="GeneID" id="121395767"/>
<dbReference type="PANTHER" id="PTHR24006:SF928">
    <property type="entry name" value="UBIQUITIN CARBOXYL-TERMINAL HYDROLASE 42-LIKE"/>
    <property type="match status" value="1"/>
</dbReference>
<dbReference type="GO" id="GO:0005829">
    <property type="term" value="C:cytosol"/>
    <property type="evidence" value="ECO:0007669"/>
    <property type="project" value="TreeGrafter"/>
</dbReference>
<dbReference type="SUPFAM" id="SSF54001">
    <property type="entry name" value="Cysteine proteinases"/>
    <property type="match status" value="1"/>
</dbReference>
<keyword evidence="3" id="KW-1185">Reference proteome</keyword>
<evidence type="ECO:0000259" key="2">
    <source>
        <dbReference type="PROSITE" id="PS50235"/>
    </source>
</evidence>
<dbReference type="InterPro" id="IPR001394">
    <property type="entry name" value="Peptidase_C19_UCH"/>
</dbReference>
<dbReference type="AlphaFoldDB" id="A0A8J1LBE4"/>
<dbReference type="RefSeq" id="XP_041425985.1">
    <property type="nucleotide sequence ID" value="XM_041570051.1"/>
</dbReference>
<dbReference type="InterPro" id="IPR018200">
    <property type="entry name" value="USP_CS"/>
</dbReference>
<dbReference type="PROSITE" id="PS50235">
    <property type="entry name" value="USP_3"/>
    <property type="match status" value="1"/>
</dbReference>
<dbReference type="PROSITE" id="PS00973">
    <property type="entry name" value="USP_2"/>
    <property type="match status" value="1"/>
</dbReference>
<dbReference type="OrthoDB" id="420187at2759"/>
<feature type="compositionally biased region" description="Polar residues" evidence="1">
    <location>
        <begin position="171"/>
        <end position="196"/>
    </location>
</feature>
<dbReference type="Gene3D" id="3.90.70.10">
    <property type="entry name" value="Cysteine proteinases"/>
    <property type="match status" value="1"/>
</dbReference>
<evidence type="ECO:0000313" key="4">
    <source>
        <dbReference type="RefSeq" id="XP_041425985.1"/>
    </source>
</evidence>
<dbReference type="GO" id="GO:0005634">
    <property type="term" value="C:nucleus"/>
    <property type="evidence" value="ECO:0007669"/>
    <property type="project" value="TreeGrafter"/>
</dbReference>
<dbReference type="Proteomes" id="UP000186698">
    <property type="component" value="Chromosome 7L"/>
</dbReference>
<reference evidence="4" key="1">
    <citation type="submission" date="2025-08" db="UniProtKB">
        <authorList>
            <consortium name="RefSeq"/>
        </authorList>
    </citation>
    <scope>IDENTIFICATION</scope>
    <source>
        <strain evidence="4">J_2021</strain>
        <tissue evidence="4">Erythrocytes</tissue>
    </source>
</reference>
<sequence>MISSTVKQHMNNSLLFPIHYAQSVAYPECLDLRCYTSEPNGTPILYNLYAVLVHAGTTCNSGHYFCYVKGPNGNWYKMNDNSVTSVDIKIVLKQEAYLLFYIRTPDEQTCTVSSSLKTSTADSEQPSPGMQSSISSTADSEQPSTGKQSSISSTADSEQPITSRKRGFVSTADSEQPSTGKQRSISSTADSEQPITSKKRGFLSTADYEQPITSKQRGISSTADSEQPITSKQSGFLSTADSEQPSTGKQCGFAITSMLKVILWIYGFIKNVIR</sequence>
<proteinExistence type="predicted"/>
<gene>
    <name evidence="4" type="primary">LOC121395767</name>
</gene>
<dbReference type="GO" id="GO:0016579">
    <property type="term" value="P:protein deubiquitination"/>
    <property type="evidence" value="ECO:0007669"/>
    <property type="project" value="InterPro"/>
</dbReference>
<evidence type="ECO:0000313" key="3">
    <source>
        <dbReference type="Proteomes" id="UP000186698"/>
    </source>
</evidence>
<organism evidence="3 4">
    <name type="scientific">Xenopus laevis</name>
    <name type="common">African clawed frog</name>
    <dbReference type="NCBI Taxonomy" id="8355"/>
    <lineage>
        <taxon>Eukaryota</taxon>
        <taxon>Metazoa</taxon>
        <taxon>Chordata</taxon>
        <taxon>Craniata</taxon>
        <taxon>Vertebrata</taxon>
        <taxon>Euteleostomi</taxon>
        <taxon>Amphibia</taxon>
        <taxon>Batrachia</taxon>
        <taxon>Anura</taxon>
        <taxon>Pipoidea</taxon>
        <taxon>Pipidae</taxon>
        <taxon>Xenopodinae</taxon>
        <taxon>Xenopus</taxon>
        <taxon>Xenopus</taxon>
    </lineage>
</organism>
<dbReference type="GO" id="GO:0042981">
    <property type="term" value="P:regulation of apoptotic process"/>
    <property type="evidence" value="ECO:0007669"/>
    <property type="project" value="TreeGrafter"/>
</dbReference>
<feature type="region of interest" description="Disordered" evidence="1">
    <location>
        <begin position="113"/>
        <end position="246"/>
    </location>
</feature>
<dbReference type="InterPro" id="IPR038765">
    <property type="entry name" value="Papain-like_cys_pep_sf"/>
</dbReference>
<name>A0A8J1LBE4_XENLA</name>
<dbReference type="InterPro" id="IPR050164">
    <property type="entry name" value="Peptidase_C19"/>
</dbReference>
<dbReference type="GO" id="GO:0004843">
    <property type="term" value="F:cysteine-type deubiquitinase activity"/>
    <property type="evidence" value="ECO:0007669"/>
    <property type="project" value="InterPro"/>
</dbReference>